<evidence type="ECO:0000256" key="2">
    <source>
        <dbReference type="SAM" id="SignalP"/>
    </source>
</evidence>
<name>A0A9D1TPQ1_9BACT</name>
<organism evidence="3 4">
    <name type="scientific">Candidatus Desulfovibrio intestinipullorum</name>
    <dbReference type="NCBI Taxonomy" id="2838536"/>
    <lineage>
        <taxon>Bacteria</taxon>
        <taxon>Pseudomonadati</taxon>
        <taxon>Thermodesulfobacteriota</taxon>
        <taxon>Desulfovibrionia</taxon>
        <taxon>Desulfovibrionales</taxon>
        <taxon>Desulfovibrionaceae</taxon>
        <taxon>Desulfovibrio</taxon>
    </lineage>
</organism>
<feature type="compositionally biased region" description="Low complexity" evidence="1">
    <location>
        <begin position="59"/>
        <end position="69"/>
    </location>
</feature>
<comment type="caution">
    <text evidence="3">The sequence shown here is derived from an EMBL/GenBank/DDBJ whole genome shotgun (WGS) entry which is preliminary data.</text>
</comment>
<dbReference type="AlphaFoldDB" id="A0A9D1TPQ1"/>
<reference evidence="3" key="1">
    <citation type="journal article" date="2021" name="PeerJ">
        <title>Extensive microbial diversity within the chicken gut microbiome revealed by metagenomics and culture.</title>
        <authorList>
            <person name="Gilroy R."/>
            <person name="Ravi A."/>
            <person name="Getino M."/>
            <person name="Pursley I."/>
            <person name="Horton D.L."/>
            <person name="Alikhan N.F."/>
            <person name="Baker D."/>
            <person name="Gharbi K."/>
            <person name="Hall N."/>
            <person name="Watson M."/>
            <person name="Adriaenssens E.M."/>
            <person name="Foster-Nyarko E."/>
            <person name="Jarju S."/>
            <person name="Secka A."/>
            <person name="Antonio M."/>
            <person name="Oren A."/>
            <person name="Chaudhuri R.R."/>
            <person name="La Ragione R."/>
            <person name="Hildebrand F."/>
            <person name="Pallen M.J."/>
        </authorList>
    </citation>
    <scope>NUCLEOTIDE SEQUENCE</scope>
    <source>
        <strain evidence="3">ChiHecec2B26-446</strain>
    </source>
</reference>
<feature type="chain" id="PRO_5039533292" description="Lipoprotein" evidence="2">
    <location>
        <begin position="18"/>
        <end position="200"/>
    </location>
</feature>
<reference evidence="3" key="2">
    <citation type="submission" date="2021-04" db="EMBL/GenBank/DDBJ databases">
        <authorList>
            <person name="Gilroy R."/>
        </authorList>
    </citation>
    <scope>NUCLEOTIDE SEQUENCE</scope>
    <source>
        <strain evidence="3">ChiHecec2B26-446</strain>
    </source>
</reference>
<keyword evidence="2" id="KW-0732">Signal</keyword>
<evidence type="ECO:0008006" key="5">
    <source>
        <dbReference type="Google" id="ProtNLM"/>
    </source>
</evidence>
<feature type="signal peptide" evidence="2">
    <location>
        <begin position="1"/>
        <end position="17"/>
    </location>
</feature>
<evidence type="ECO:0000256" key="1">
    <source>
        <dbReference type="SAM" id="MobiDB-lite"/>
    </source>
</evidence>
<protein>
    <recommendedName>
        <fullName evidence="5">Lipoprotein</fullName>
    </recommendedName>
</protein>
<accession>A0A9D1TPQ1</accession>
<evidence type="ECO:0000313" key="3">
    <source>
        <dbReference type="EMBL" id="HIW00292.1"/>
    </source>
</evidence>
<dbReference type="EMBL" id="DXHV01000041">
    <property type="protein sequence ID" value="HIW00292.1"/>
    <property type="molecule type" value="Genomic_DNA"/>
</dbReference>
<proteinExistence type="predicted"/>
<feature type="region of interest" description="Disordered" evidence="1">
    <location>
        <begin position="57"/>
        <end position="79"/>
    </location>
</feature>
<gene>
    <name evidence="3" type="ORF">H9894_03795</name>
</gene>
<evidence type="ECO:0000313" key="4">
    <source>
        <dbReference type="Proteomes" id="UP000886752"/>
    </source>
</evidence>
<dbReference type="Proteomes" id="UP000886752">
    <property type="component" value="Unassembled WGS sequence"/>
</dbReference>
<sequence>MALLVLALFSAPSCACAAEVRTPDLVLTMPDGWQKPLVREEGGVRIVLVRMGEQVERPAAGTASESADAASKDPVQAPPEADAGVVRLSITVTPHVLAPEEMARQTAASMKRRGLRVSEPVQTGASWSFTFARKRGTPRVQGRHFFTVSGSQASIVSLLAPDDEGLARACEYLEQNLKPARPELFPEHYAPLQESMSLRP</sequence>